<dbReference type="Ensembl" id="ENSNBRT00000004344.1">
    <property type="protein sequence ID" value="ENSNBRP00000004208.1"/>
    <property type="gene ID" value="ENSNBRG00000003353.1"/>
</dbReference>
<dbReference type="PANTHER" id="PTHR45784">
    <property type="entry name" value="C-TYPE LECTIN DOMAIN FAMILY 20 MEMBER A-RELATED"/>
    <property type="match status" value="1"/>
</dbReference>
<dbReference type="SUPFAM" id="SSF57850">
    <property type="entry name" value="RING/U-box"/>
    <property type="match status" value="1"/>
</dbReference>
<dbReference type="STRING" id="32507.ENSNBRP00000004208"/>
<accession>A0A3Q4GCK6</accession>
<evidence type="ECO:0000313" key="2">
    <source>
        <dbReference type="Ensembl" id="ENSNBRP00000004208.1"/>
    </source>
</evidence>
<dbReference type="Bgee" id="ENSNBRG00000003353">
    <property type="expression patterns" value="Expressed in mesonephros"/>
</dbReference>
<keyword evidence="3" id="KW-1185">Reference proteome</keyword>
<dbReference type="Pfam" id="PF00059">
    <property type="entry name" value="Lectin_C"/>
    <property type="match status" value="1"/>
</dbReference>
<organism evidence="2 3">
    <name type="scientific">Neolamprologus brichardi</name>
    <name type="common">Fairy cichlid</name>
    <name type="synonym">Lamprologus brichardi</name>
    <dbReference type="NCBI Taxonomy" id="32507"/>
    <lineage>
        <taxon>Eukaryota</taxon>
        <taxon>Metazoa</taxon>
        <taxon>Chordata</taxon>
        <taxon>Craniata</taxon>
        <taxon>Vertebrata</taxon>
        <taxon>Euteleostomi</taxon>
        <taxon>Actinopterygii</taxon>
        <taxon>Neopterygii</taxon>
        <taxon>Teleostei</taxon>
        <taxon>Neoteleostei</taxon>
        <taxon>Acanthomorphata</taxon>
        <taxon>Ovalentaria</taxon>
        <taxon>Cichlomorphae</taxon>
        <taxon>Cichliformes</taxon>
        <taxon>Cichlidae</taxon>
        <taxon>African cichlids</taxon>
        <taxon>Pseudocrenilabrinae</taxon>
        <taxon>Lamprologini</taxon>
        <taxon>Neolamprologus</taxon>
    </lineage>
</organism>
<dbReference type="Proteomes" id="UP000261580">
    <property type="component" value="Unassembled WGS sequence"/>
</dbReference>
<dbReference type="InterPro" id="IPR016187">
    <property type="entry name" value="CTDL_fold"/>
</dbReference>
<dbReference type="PROSITE" id="PS50041">
    <property type="entry name" value="C_TYPE_LECTIN_2"/>
    <property type="match status" value="1"/>
</dbReference>
<dbReference type="InterPro" id="IPR016186">
    <property type="entry name" value="C-type_lectin-like/link_sf"/>
</dbReference>
<dbReference type="OMA" id="WENQTEN"/>
<protein>
    <recommendedName>
        <fullName evidence="1">C-type lectin domain-containing protein</fullName>
    </recommendedName>
</protein>
<reference evidence="2" key="2">
    <citation type="submission" date="2025-09" db="UniProtKB">
        <authorList>
            <consortium name="Ensembl"/>
        </authorList>
    </citation>
    <scope>IDENTIFICATION</scope>
</reference>
<feature type="domain" description="C-type lectin" evidence="1">
    <location>
        <begin position="39"/>
        <end position="146"/>
    </location>
</feature>
<dbReference type="AlphaFoldDB" id="A0A3Q4GCK6"/>
<dbReference type="InterPro" id="IPR001304">
    <property type="entry name" value="C-type_lectin-like"/>
</dbReference>
<dbReference type="Gene3D" id="3.10.100.10">
    <property type="entry name" value="Mannose-Binding Protein A, subunit A"/>
    <property type="match status" value="1"/>
</dbReference>
<dbReference type="SMART" id="SM00034">
    <property type="entry name" value="CLECT"/>
    <property type="match status" value="1"/>
</dbReference>
<evidence type="ECO:0000313" key="3">
    <source>
        <dbReference type="Proteomes" id="UP000261580"/>
    </source>
</evidence>
<dbReference type="GeneTree" id="ENSGT00940000177569"/>
<dbReference type="PANTHER" id="PTHR45784:SF3">
    <property type="entry name" value="C-TYPE LECTIN DOMAIN FAMILY 4 MEMBER K-LIKE-RELATED"/>
    <property type="match status" value="1"/>
</dbReference>
<dbReference type="SUPFAM" id="SSF56436">
    <property type="entry name" value="C-type lectin-like"/>
    <property type="match status" value="1"/>
</dbReference>
<evidence type="ECO:0000259" key="1">
    <source>
        <dbReference type="PROSITE" id="PS50041"/>
    </source>
</evidence>
<proteinExistence type="predicted"/>
<name>A0A3Q4GCK6_NEOBR</name>
<sequence length="151" mass="17878">MASQSEKDLSCPVCHDIYRDPVILSCSHRWLVLSKCRQYHFVNKSFTWHEAHSYCRKNYVGLASIGNSTEMNQLIKTVSSAGYNSEVWIGVYFDIYGYHAPEINDNFWNWENKTEPFLVYYFCGRLTIDGWRWYNNCSEEHPFICYNGEKI</sequence>
<reference evidence="2" key="1">
    <citation type="submission" date="2025-08" db="UniProtKB">
        <authorList>
            <consortium name="Ensembl"/>
        </authorList>
    </citation>
    <scope>IDENTIFICATION</scope>
</reference>